<evidence type="ECO:0000256" key="1">
    <source>
        <dbReference type="SAM" id="MobiDB-lite"/>
    </source>
</evidence>
<feature type="region of interest" description="Disordered" evidence="1">
    <location>
        <begin position="95"/>
        <end position="121"/>
    </location>
</feature>
<comment type="caution">
    <text evidence="2">The sequence shown here is derived from an EMBL/GenBank/DDBJ whole genome shotgun (WGS) entry which is preliminary data.</text>
</comment>
<dbReference type="EMBL" id="JAKRCV010000015">
    <property type="protein sequence ID" value="MCG7321625.1"/>
    <property type="molecule type" value="Genomic_DNA"/>
</dbReference>
<gene>
    <name evidence="2" type="ORF">MHL29_06925</name>
</gene>
<reference evidence="2 3" key="1">
    <citation type="submission" date="2022-02" db="EMBL/GenBank/DDBJ databases">
        <title>Uncovering new skin microbiome diversity through culturing and metagenomics.</title>
        <authorList>
            <person name="Conlan S."/>
            <person name="Deming C."/>
            <person name="Nisc Comparative Sequencing Program N."/>
            <person name="Segre J.A."/>
        </authorList>
    </citation>
    <scope>NUCLEOTIDE SEQUENCE [LARGE SCALE GENOMIC DNA]</scope>
    <source>
        <strain evidence="2 3">ACRQZ</strain>
    </source>
</reference>
<sequence>MLDFNAPSRADGSKPQQLDKDSGLPLWAVQVLDSDPEPSKASKTVTVKIAPAHQPVPPANEAPFPFTPVEFTDLTALPWVDISGSRPRIAWSFKASGARRSRQGRQRVEGGLNYDRDSRTA</sequence>
<evidence type="ECO:0000313" key="2">
    <source>
        <dbReference type="EMBL" id="MCG7321625.1"/>
    </source>
</evidence>
<dbReference type="Proteomes" id="UP001521931">
    <property type="component" value="Unassembled WGS sequence"/>
</dbReference>
<accession>A0ABS9Q176</accession>
<evidence type="ECO:0000313" key="3">
    <source>
        <dbReference type="Proteomes" id="UP001521931"/>
    </source>
</evidence>
<feature type="region of interest" description="Disordered" evidence="1">
    <location>
        <begin position="1"/>
        <end position="23"/>
    </location>
</feature>
<keyword evidence="3" id="KW-1185">Reference proteome</keyword>
<dbReference type="RefSeq" id="WP_239263431.1">
    <property type="nucleotide sequence ID" value="NZ_JAKRCV010000015.1"/>
</dbReference>
<organism evidence="2 3">
    <name type="scientific">Arsenicicoccus bolidensis</name>
    <dbReference type="NCBI Taxonomy" id="229480"/>
    <lineage>
        <taxon>Bacteria</taxon>
        <taxon>Bacillati</taxon>
        <taxon>Actinomycetota</taxon>
        <taxon>Actinomycetes</taxon>
        <taxon>Micrococcales</taxon>
        <taxon>Intrasporangiaceae</taxon>
        <taxon>Arsenicicoccus</taxon>
    </lineage>
</organism>
<protein>
    <submittedName>
        <fullName evidence="2">Plasmid replication, integration and excision activator</fullName>
    </submittedName>
</protein>
<proteinExistence type="predicted"/>
<name>A0ABS9Q176_9MICO</name>